<organism evidence="2 3">
    <name type="scientific">Candidatus Woykebacteria bacterium RIFCSPHIGHO2_12_FULL_45_10</name>
    <dbReference type="NCBI Taxonomy" id="1802603"/>
    <lineage>
        <taxon>Bacteria</taxon>
        <taxon>Candidatus Woykeibacteriota</taxon>
    </lineage>
</organism>
<keyword evidence="1" id="KW-0812">Transmembrane</keyword>
<sequence>MGLSGIAAQVRIIIKWALIGLGGLVFIWVLFISLRALYRVLLPSKEDIPTIAFGRLPTPTKPNASLSKVEVDLDTPDGSLPSFPKLLEVYPIPQPTGKLNSLEIATEKARSLGVNGTPKPLSPTLYQWQDAKSPNRTVSIDIVSGNYNYKYDWVADQKVIAKTFTETVETEAKSLAKGFFSRDFKGANDLEKGEVRSNYVNISSSSISRVSSASEANAVEVNLFREKLSKKYDIVGFDPTKSLVNTLVTPKVGDQQILAANFIHWIVDFKSASTYPLRSSAQAYQDLKAGKAYIVAGKIANLDRIKIVDLKLYYLETEKYSLYLQPVYVFTGNSFAGKAKTAFTAYLPAVADSQLKAGP</sequence>
<reference evidence="2 3" key="1">
    <citation type="journal article" date="2016" name="Nat. Commun.">
        <title>Thousands of microbial genomes shed light on interconnected biogeochemical processes in an aquifer system.</title>
        <authorList>
            <person name="Anantharaman K."/>
            <person name="Brown C.T."/>
            <person name="Hug L.A."/>
            <person name="Sharon I."/>
            <person name="Castelle C.J."/>
            <person name="Probst A.J."/>
            <person name="Thomas B.C."/>
            <person name="Singh A."/>
            <person name="Wilkins M.J."/>
            <person name="Karaoz U."/>
            <person name="Brodie E.L."/>
            <person name="Williams K.H."/>
            <person name="Hubbard S.S."/>
            <person name="Banfield J.F."/>
        </authorList>
    </citation>
    <scope>NUCLEOTIDE SEQUENCE [LARGE SCALE GENOMIC DNA]</scope>
</reference>
<keyword evidence="1" id="KW-1133">Transmembrane helix</keyword>
<evidence type="ECO:0000256" key="1">
    <source>
        <dbReference type="SAM" id="Phobius"/>
    </source>
</evidence>
<gene>
    <name evidence="2" type="ORF">A3F35_03570</name>
</gene>
<evidence type="ECO:0000313" key="2">
    <source>
        <dbReference type="EMBL" id="OGY30487.1"/>
    </source>
</evidence>
<dbReference type="EMBL" id="MHCZ01000002">
    <property type="protein sequence ID" value="OGY30487.1"/>
    <property type="molecule type" value="Genomic_DNA"/>
</dbReference>
<comment type="caution">
    <text evidence="2">The sequence shown here is derived from an EMBL/GenBank/DDBJ whole genome shotgun (WGS) entry which is preliminary data.</text>
</comment>
<name>A0A1G1WTH8_9BACT</name>
<protein>
    <submittedName>
        <fullName evidence="2">Uncharacterized protein</fullName>
    </submittedName>
</protein>
<accession>A0A1G1WTH8</accession>
<feature type="transmembrane region" description="Helical" evidence="1">
    <location>
        <begin position="12"/>
        <end position="38"/>
    </location>
</feature>
<dbReference type="AlphaFoldDB" id="A0A1G1WTH8"/>
<keyword evidence="1" id="KW-0472">Membrane</keyword>
<evidence type="ECO:0000313" key="3">
    <source>
        <dbReference type="Proteomes" id="UP000178068"/>
    </source>
</evidence>
<dbReference type="Proteomes" id="UP000178068">
    <property type="component" value="Unassembled WGS sequence"/>
</dbReference>
<proteinExistence type="predicted"/>